<reference evidence="1" key="1">
    <citation type="submission" date="2021-01" db="EMBL/GenBank/DDBJ databases">
        <authorList>
            <person name="Corre E."/>
            <person name="Pelletier E."/>
            <person name="Niang G."/>
            <person name="Scheremetjew M."/>
            <person name="Finn R."/>
            <person name="Kale V."/>
            <person name="Holt S."/>
            <person name="Cochrane G."/>
            <person name="Meng A."/>
            <person name="Brown T."/>
            <person name="Cohen L."/>
        </authorList>
    </citation>
    <scope>NUCLEOTIDE SEQUENCE</scope>
    <source>
        <strain evidence="1">CCMP1320</strain>
    </source>
</reference>
<gene>
    <name evidence="1" type="ORF">DTER00134_LOCUS10471</name>
</gene>
<dbReference type="AlphaFoldDB" id="A0A7S3VMS0"/>
<accession>A0A7S3VMS0</accession>
<evidence type="ECO:0000313" key="1">
    <source>
        <dbReference type="EMBL" id="CAE0495398.1"/>
    </source>
</evidence>
<proteinExistence type="predicted"/>
<dbReference type="EMBL" id="HBIP01017772">
    <property type="protein sequence ID" value="CAE0495398.1"/>
    <property type="molecule type" value="Transcribed_RNA"/>
</dbReference>
<name>A0A7S3VMS0_DUNTE</name>
<organism evidence="1">
    <name type="scientific">Dunaliella tertiolecta</name>
    <name type="common">Green alga</name>
    <dbReference type="NCBI Taxonomy" id="3047"/>
    <lineage>
        <taxon>Eukaryota</taxon>
        <taxon>Viridiplantae</taxon>
        <taxon>Chlorophyta</taxon>
        <taxon>core chlorophytes</taxon>
        <taxon>Chlorophyceae</taxon>
        <taxon>CS clade</taxon>
        <taxon>Chlamydomonadales</taxon>
        <taxon>Dunaliellaceae</taxon>
        <taxon>Dunaliella</taxon>
    </lineage>
</organism>
<sequence length="136" mass="14843">MAEGAFLGLEICLRRLGQACSWLWVCCVGNGSHTSEMHERLLGSEGAGFSSDHLLQLPPLHPPCNPFVTRGQEEHGDLFDERVRHQPSVPEVPNAPLRPQLPASCSSSTSIEMKEVQPNPFLGVEYLASRAPSLQA</sequence>
<protein>
    <submittedName>
        <fullName evidence="1">Uncharacterized protein</fullName>
    </submittedName>
</protein>